<evidence type="ECO:0000256" key="3">
    <source>
        <dbReference type="ARBA" id="ARBA00022454"/>
    </source>
</evidence>
<organism evidence="12 13">
    <name type="scientific">Geotrichum candidum</name>
    <name type="common">Oospora lactis</name>
    <name type="synonym">Dipodascus geotrichum</name>
    <dbReference type="NCBI Taxonomy" id="1173061"/>
    <lineage>
        <taxon>Eukaryota</taxon>
        <taxon>Fungi</taxon>
        <taxon>Dikarya</taxon>
        <taxon>Ascomycota</taxon>
        <taxon>Saccharomycotina</taxon>
        <taxon>Dipodascomycetes</taxon>
        <taxon>Dipodascales</taxon>
        <taxon>Dipodascaceae</taxon>
        <taxon>Geotrichum</taxon>
    </lineage>
</organism>
<evidence type="ECO:0000259" key="11">
    <source>
        <dbReference type="PROSITE" id="PS51215"/>
    </source>
</evidence>
<dbReference type="PROSITE" id="PS50280">
    <property type="entry name" value="SET"/>
    <property type="match status" value="1"/>
</dbReference>
<dbReference type="Pfam" id="PF00856">
    <property type="entry name" value="SET"/>
    <property type="match status" value="1"/>
</dbReference>
<dbReference type="Proteomes" id="UP000242525">
    <property type="component" value="Unassembled WGS sequence"/>
</dbReference>
<gene>
    <name evidence="12" type="ORF">BN980_GECA01s05422g</name>
</gene>
<dbReference type="SMART" id="SM00317">
    <property type="entry name" value="SET"/>
    <property type="match status" value="1"/>
</dbReference>
<dbReference type="OrthoDB" id="422362at2759"/>
<dbReference type="AlphaFoldDB" id="A0A0J9X3S6"/>
<dbReference type="PANTHER" id="PTHR22884">
    <property type="entry name" value="SET DOMAIN PROTEINS"/>
    <property type="match status" value="1"/>
</dbReference>
<comment type="caution">
    <text evidence="12">The sequence shown here is derived from an EMBL/GenBank/DDBJ whole genome shotgun (WGS) entry which is preliminary data.</text>
</comment>
<dbReference type="EMBL" id="CCBN010000001">
    <property type="protein sequence ID" value="CDO51386.1"/>
    <property type="molecule type" value="Genomic_DNA"/>
</dbReference>
<keyword evidence="13" id="KW-1185">Reference proteome</keyword>
<dbReference type="InterPro" id="IPR003616">
    <property type="entry name" value="Post-SET_dom"/>
</dbReference>
<dbReference type="PROSITE" id="PS50868">
    <property type="entry name" value="POST_SET"/>
    <property type="match status" value="1"/>
</dbReference>
<dbReference type="Gene3D" id="2.170.270.10">
    <property type="entry name" value="SET domain"/>
    <property type="match status" value="1"/>
</dbReference>
<dbReference type="GO" id="GO:0005634">
    <property type="term" value="C:nucleus"/>
    <property type="evidence" value="ECO:0007669"/>
    <property type="project" value="UniProtKB-SubCell"/>
</dbReference>
<feature type="domain" description="SET" evidence="9">
    <location>
        <begin position="184"/>
        <end position="299"/>
    </location>
</feature>
<feature type="compositionally biased region" description="Polar residues" evidence="8">
    <location>
        <begin position="368"/>
        <end position="382"/>
    </location>
</feature>
<dbReference type="GO" id="GO:0032259">
    <property type="term" value="P:methylation"/>
    <property type="evidence" value="ECO:0007669"/>
    <property type="project" value="UniProtKB-KW"/>
</dbReference>
<evidence type="ECO:0000256" key="5">
    <source>
        <dbReference type="ARBA" id="ARBA00022679"/>
    </source>
</evidence>
<reference evidence="12" key="1">
    <citation type="submission" date="2014-03" db="EMBL/GenBank/DDBJ databases">
        <authorList>
            <person name="Casaregola S."/>
        </authorList>
    </citation>
    <scope>NUCLEOTIDE SEQUENCE [LARGE SCALE GENOMIC DNA]</scope>
    <source>
        <strain evidence="12">CLIB 918</strain>
    </source>
</reference>
<feature type="compositionally biased region" description="Polar residues" evidence="8">
    <location>
        <begin position="93"/>
        <end position="102"/>
    </location>
</feature>
<dbReference type="InterPro" id="IPR001214">
    <property type="entry name" value="SET_dom"/>
</dbReference>
<dbReference type="InterPro" id="IPR050777">
    <property type="entry name" value="SET2_Histone-Lys_MeTrsfase"/>
</dbReference>
<evidence type="ECO:0000256" key="2">
    <source>
        <dbReference type="ARBA" id="ARBA00004286"/>
    </source>
</evidence>
<feature type="region of interest" description="Disordered" evidence="8">
    <location>
        <begin position="368"/>
        <end position="400"/>
    </location>
</feature>
<proteinExistence type="predicted"/>
<comment type="subcellular location">
    <subcellularLocation>
        <location evidence="2">Chromosome</location>
    </subcellularLocation>
    <subcellularLocation>
        <location evidence="1">Nucleus</location>
    </subcellularLocation>
</comment>
<keyword evidence="5" id="KW-0808">Transferase</keyword>
<evidence type="ECO:0000259" key="9">
    <source>
        <dbReference type="PROSITE" id="PS50280"/>
    </source>
</evidence>
<dbReference type="SUPFAM" id="SSF82199">
    <property type="entry name" value="SET domain"/>
    <property type="match status" value="1"/>
</dbReference>
<evidence type="ECO:0000256" key="6">
    <source>
        <dbReference type="ARBA" id="ARBA00022691"/>
    </source>
</evidence>
<evidence type="ECO:0000259" key="10">
    <source>
        <dbReference type="PROSITE" id="PS50868"/>
    </source>
</evidence>
<keyword evidence="7" id="KW-0539">Nucleus</keyword>
<evidence type="ECO:0000313" key="12">
    <source>
        <dbReference type="EMBL" id="CDO51386.1"/>
    </source>
</evidence>
<evidence type="ECO:0000313" key="13">
    <source>
        <dbReference type="Proteomes" id="UP000242525"/>
    </source>
</evidence>
<evidence type="ECO:0000256" key="4">
    <source>
        <dbReference type="ARBA" id="ARBA00022603"/>
    </source>
</evidence>
<evidence type="ECO:0000256" key="7">
    <source>
        <dbReference type="ARBA" id="ARBA00023242"/>
    </source>
</evidence>
<accession>A0A0J9X3S6</accession>
<dbReference type="STRING" id="1173061.A0A0J9X3S6"/>
<dbReference type="InterPro" id="IPR006560">
    <property type="entry name" value="AWS_dom"/>
</dbReference>
<keyword evidence="4 12" id="KW-0489">Methyltransferase</keyword>
<keyword evidence="6" id="KW-0949">S-adenosyl-L-methionine</keyword>
<evidence type="ECO:0000256" key="1">
    <source>
        <dbReference type="ARBA" id="ARBA00004123"/>
    </source>
</evidence>
<dbReference type="GO" id="GO:0042054">
    <property type="term" value="F:histone methyltransferase activity"/>
    <property type="evidence" value="ECO:0007669"/>
    <property type="project" value="InterPro"/>
</dbReference>
<feature type="domain" description="Post-SET" evidence="10">
    <location>
        <begin position="310"/>
        <end position="326"/>
    </location>
</feature>
<protein>
    <submittedName>
        <fullName evidence="12">Similar to Saccharomyces cerevisiae YJL168C SET2 Histone methyltransferase with a role in transcriptional elongation</fullName>
    </submittedName>
</protein>
<dbReference type="PROSITE" id="PS51215">
    <property type="entry name" value="AWS"/>
    <property type="match status" value="1"/>
</dbReference>
<feature type="region of interest" description="Disordered" evidence="8">
    <location>
        <begin position="73"/>
        <end position="111"/>
    </location>
</feature>
<sequence length="784" mass="85394">MPAKGRRSVTRPRPEYPTRRVLRCYSKYTIAENLHKFLYSAPIPHFSDQLLEAYVKAVSPQFDSEVDPELAPKAVPAKKNHVNHTIAPAKSARASNPRSNPKSKPGSHRALRLNGKSTWTNLDQNIYSSFPLPAQPTRSQCRCTINCRQNCPNRNSFHECSPENCAFTAAGNACGNRPFAEYVPCLDDFQTKQIEHQGLGLFSTRSYSPDELIIEYCGEIIPAHPASAGLRDSRSEFTLKFVDGYKLDITTRASAARFINHSCHPNARLQLWHVNGAPRLGVFAAKAITSDVQITCDYNAGGFFNYGTRRKLPCSCGSFNCAGFIDTGIKSQPVLARKRVIVDDEDEDEKPATPLSHRQSQITILKYRQSSTTPKHADSQISKPELEKRLNPGDNSYETDTANNAWRADEATVADINSTEFPKMAQQDSIVITKGDSIISSKTLVDDNSDGSVEIARVVRRSASKKRKIELSTVETDDIEAHPKSPVDLHNAGGNSSRPFSRNASFIVPISRSSSQTSLSLQSILNKTPPPTTAAVARHENSVTATPLGLGLHHSHHRFDTETGSSPRDMSINSILSGYSEENDEIVMDPSKTSTSALTLDHEKEKRYKFPGYEDDTIVPPPHLPVYHRASSFFDPVNGGTLHLPYFGSPSQSIASDSCNNLPKLHNGTSWNNGSGIAETLKAAAAVSPKLELTKATPRPFSSVSYTHLPVTYEGSEKHPAATVAATGPKAKTTCNGTSVTTIVGDDDASAGNTAVADASAVTSHPVSDPSTGWEKLSINNLLS</sequence>
<dbReference type="InterPro" id="IPR046341">
    <property type="entry name" value="SET_dom_sf"/>
</dbReference>
<name>A0A0J9X3S6_GEOCN</name>
<keyword evidence="3" id="KW-0158">Chromosome</keyword>
<feature type="domain" description="AWS" evidence="11">
    <location>
        <begin position="136"/>
        <end position="183"/>
    </location>
</feature>
<evidence type="ECO:0000256" key="8">
    <source>
        <dbReference type="SAM" id="MobiDB-lite"/>
    </source>
</evidence>
<dbReference type="GO" id="GO:0005694">
    <property type="term" value="C:chromosome"/>
    <property type="evidence" value="ECO:0007669"/>
    <property type="project" value="UniProtKB-SubCell"/>
</dbReference>